<gene>
    <name evidence="2" type="ORF">KF707C_53400</name>
</gene>
<evidence type="ECO:0000313" key="3">
    <source>
        <dbReference type="Proteomes" id="UP000218554"/>
    </source>
</evidence>
<evidence type="ECO:0000256" key="1">
    <source>
        <dbReference type="SAM" id="MobiDB-lite"/>
    </source>
</evidence>
<dbReference type="AlphaFoldDB" id="A0AAD1C639"/>
<reference evidence="3" key="1">
    <citation type="submission" date="2015-05" db="EMBL/GenBank/DDBJ databases">
        <title>Draft genome sequencing of a biphenyl-degrading bacterium, Pseudomonas balearica KF707 (=NBRC110670).</title>
        <authorList>
            <person name="Kimura N."/>
            <person name="Hirose J."/>
            <person name="Watanabe T."/>
            <person name="Suenaga H."/>
            <person name="Fujihara H."/>
            <person name="Noguchi M."/>
            <person name="Hashimoto M."/>
            <person name="Shimodaira J."/>
            <person name="Tsuchikane K."/>
            <person name="Hosoyama A."/>
            <person name="Yamazoe A."/>
            <person name="Fujita N."/>
            <person name="Furukawa K."/>
        </authorList>
    </citation>
    <scope>NUCLEOTIDE SEQUENCE [LARGE SCALE GENOMIC DNA]</scope>
    <source>
        <strain evidence="3">DSM 10086 / NBRC 110670 / KF707</strain>
    </source>
</reference>
<organism evidence="2 3">
    <name type="scientific">Metapseudomonas furukawaii</name>
    <name type="common">Pseudomonas furukawaii</name>
    <dbReference type="NCBI Taxonomy" id="1149133"/>
    <lineage>
        <taxon>Bacteria</taxon>
        <taxon>Pseudomonadati</taxon>
        <taxon>Pseudomonadota</taxon>
        <taxon>Gammaproteobacteria</taxon>
        <taxon>Pseudomonadales</taxon>
        <taxon>Pseudomonadaceae</taxon>
        <taxon>Metapseudomonas</taxon>
    </lineage>
</organism>
<keyword evidence="3" id="KW-1185">Reference proteome</keyword>
<name>A0AAD1C639_METFU</name>
<sequence>MDLDGRRHTSLLVHTSICKQRANIRPRTREHPRKPCHTGATAPYPV</sequence>
<feature type="region of interest" description="Disordered" evidence="1">
    <location>
        <begin position="20"/>
        <end position="46"/>
    </location>
</feature>
<reference evidence="2 3" key="2">
    <citation type="journal article" date="2017" name="Int. J. Syst. Evol. Microbiol.">
        <title>Pseudomonas furukawaii sp. nov., a polychlorinated biphenyl-degrading bacterium isolated from biphenyl-contaminated soil in Japan.</title>
        <authorList>
            <person name="Kimura N."/>
            <person name="Watanabe T."/>
            <person name="Suenaga H."/>
            <person name="Fujihara H."/>
            <person name="Futagami T."/>
            <person name="Goto M."/>
            <person name="Hanada S."/>
            <person name="Hirose J."/>
        </authorList>
    </citation>
    <scope>NUCLEOTIDE SEQUENCE [LARGE SCALE GENOMIC DNA]</scope>
    <source>
        <strain evidence="3">DSM 10086 / NBRC 110670 / KF707</strain>
    </source>
</reference>
<dbReference type="KEGG" id="pfuw:KF707C_53400"/>
<proteinExistence type="predicted"/>
<evidence type="ECO:0000313" key="2">
    <source>
        <dbReference type="EMBL" id="BAU77028.1"/>
    </source>
</evidence>
<protein>
    <submittedName>
        <fullName evidence="2">Uncharacterized protein</fullName>
    </submittedName>
</protein>
<dbReference type="Proteomes" id="UP000218554">
    <property type="component" value="Chromosome"/>
</dbReference>
<accession>A0AAD1C639</accession>
<feature type="compositionally biased region" description="Basic residues" evidence="1">
    <location>
        <begin position="22"/>
        <end position="36"/>
    </location>
</feature>
<dbReference type="EMBL" id="AP014862">
    <property type="protein sequence ID" value="BAU77028.1"/>
    <property type="molecule type" value="Genomic_DNA"/>
</dbReference>